<feature type="compositionally biased region" description="Pro residues" evidence="4">
    <location>
        <begin position="37"/>
        <end position="50"/>
    </location>
</feature>
<evidence type="ECO:0000256" key="4">
    <source>
        <dbReference type="SAM" id="MobiDB-lite"/>
    </source>
</evidence>
<comment type="caution">
    <text evidence="3">Lacks conserved residue(s) required for the propagation of feature annotation.</text>
</comment>
<dbReference type="Proteomes" id="UP000595140">
    <property type="component" value="Unassembled WGS sequence"/>
</dbReference>
<dbReference type="OrthoDB" id="1890360at2759"/>
<evidence type="ECO:0000256" key="3">
    <source>
        <dbReference type="PROSITE-ProRule" id="PRU01191"/>
    </source>
</evidence>
<dbReference type="Pfam" id="PF03514">
    <property type="entry name" value="GRAS"/>
    <property type="match status" value="1"/>
</dbReference>
<feature type="short sequence motif" description="VHIID" evidence="3">
    <location>
        <begin position="198"/>
        <end position="202"/>
    </location>
</feature>
<proteinExistence type="inferred from homology"/>
<evidence type="ECO:0000256" key="1">
    <source>
        <dbReference type="ARBA" id="ARBA00023015"/>
    </source>
</evidence>
<feature type="short sequence motif" description="LXXLL motif" evidence="3">
    <location>
        <begin position="298"/>
        <end position="302"/>
    </location>
</feature>
<keyword evidence="2" id="KW-0804">Transcription</keyword>
<evidence type="ECO:0000313" key="5">
    <source>
        <dbReference type="EMBL" id="VFQ96173.1"/>
    </source>
</evidence>
<protein>
    <submittedName>
        <fullName evidence="5">Uncharacterized protein</fullName>
    </submittedName>
</protein>
<accession>A0A484N4Y5</accession>
<feature type="region of interest" description="Leucine repeat II (LRII)" evidence="3">
    <location>
        <begin position="249"/>
        <end position="281"/>
    </location>
</feature>
<dbReference type="PANTHER" id="PTHR31636">
    <property type="entry name" value="OSJNBA0084A10.13 PROTEIN-RELATED"/>
    <property type="match status" value="1"/>
</dbReference>
<dbReference type="AlphaFoldDB" id="A0A484N4Y5"/>
<reference evidence="5 6" key="1">
    <citation type="submission" date="2018-04" db="EMBL/GenBank/DDBJ databases">
        <authorList>
            <person name="Vogel A."/>
        </authorList>
    </citation>
    <scope>NUCLEOTIDE SEQUENCE [LARGE SCALE GENOMIC DNA]</scope>
</reference>
<evidence type="ECO:0000313" key="6">
    <source>
        <dbReference type="Proteomes" id="UP000595140"/>
    </source>
</evidence>
<feature type="region of interest" description="Disordered" evidence="4">
    <location>
        <begin position="34"/>
        <end position="59"/>
    </location>
</feature>
<gene>
    <name evidence="5" type="ORF">CCAM_LOCUS37949</name>
</gene>
<dbReference type="PROSITE" id="PS50985">
    <property type="entry name" value="GRAS"/>
    <property type="match status" value="1"/>
</dbReference>
<sequence>MPEKKKSPARLPALYREGEMISPVEFSRRIRSRYPFIPCPPPPPPPPPQPENSDGNFDEFDEWVRSKEMAVLSQDSAGPSTASSASPGFLSDPVVKGLLDCASVADLEPESAKKLLHQLRGSVPPDGNSNERLGYYFLEALSSRILKKPARVPLALDSCWEEFSISYRGFYQRCPYLEFGFLASNIAILEASKNSARIHIIDFGMFHGLQWEDLLPALAGRPAGKPENVRITCIPSALMGKSAARILQGTKRHLHDFARVFKMNLEFECVEMPIEELNGSNLRVDPDYFLGINFRLELFNLLDDITSDVPAAFKLSKRLKPDVVTLGEYPNRVGSGPTRFKNTLHFYSSILESLDRSLPTDAPGRLELERLMIRRRILVTVGFLEPPAQLEEKEPWMLLMKAAGFEALPVSDDTKVEARILLSKKKYSQSYGLIDFPVGCLSLAWNGEAIFSVSSWH</sequence>
<feature type="region of interest" description="SAW" evidence="3">
    <location>
        <begin position="382"/>
        <end position="457"/>
    </location>
</feature>
<comment type="similarity">
    <text evidence="3">Belongs to the GRAS family.</text>
</comment>
<organism evidence="5 6">
    <name type="scientific">Cuscuta campestris</name>
    <dbReference type="NCBI Taxonomy" id="132261"/>
    <lineage>
        <taxon>Eukaryota</taxon>
        <taxon>Viridiplantae</taxon>
        <taxon>Streptophyta</taxon>
        <taxon>Embryophyta</taxon>
        <taxon>Tracheophyta</taxon>
        <taxon>Spermatophyta</taxon>
        <taxon>Magnoliopsida</taxon>
        <taxon>eudicotyledons</taxon>
        <taxon>Gunneridae</taxon>
        <taxon>Pentapetalae</taxon>
        <taxon>asterids</taxon>
        <taxon>lamiids</taxon>
        <taxon>Solanales</taxon>
        <taxon>Convolvulaceae</taxon>
        <taxon>Cuscuteae</taxon>
        <taxon>Cuscuta</taxon>
        <taxon>Cuscuta subgen. Grammica</taxon>
        <taxon>Cuscuta sect. Cleistogrammica</taxon>
    </lineage>
</organism>
<keyword evidence="1" id="KW-0805">Transcription regulation</keyword>
<evidence type="ECO:0000256" key="2">
    <source>
        <dbReference type="ARBA" id="ARBA00023163"/>
    </source>
</evidence>
<keyword evidence="6" id="KW-1185">Reference proteome</keyword>
<dbReference type="InterPro" id="IPR005202">
    <property type="entry name" value="TF_GRAS"/>
</dbReference>
<dbReference type="EMBL" id="OOIL02005872">
    <property type="protein sequence ID" value="VFQ96173.1"/>
    <property type="molecule type" value="Genomic_DNA"/>
</dbReference>
<name>A0A484N4Y5_9ASTE</name>